<accession>A0A5E4QNW5</accession>
<name>A0A5E4QNW5_9NEOP</name>
<keyword evidence="2" id="KW-1185">Reference proteome</keyword>
<gene>
    <name evidence="1" type="ORF">LSINAPIS_LOCUS10768</name>
</gene>
<sequence>MTQASGESKTDIQNVEESKTVQLLATGLLEMYEPPLVTINTHLKELTEKQDALADVATNKETLSTISKTGRTGREGSYKASC</sequence>
<dbReference type="EMBL" id="FZQP02004444">
    <property type="protein sequence ID" value="VVD00046.1"/>
    <property type="molecule type" value="Genomic_DNA"/>
</dbReference>
<dbReference type="Proteomes" id="UP000324832">
    <property type="component" value="Unassembled WGS sequence"/>
</dbReference>
<proteinExistence type="predicted"/>
<protein>
    <submittedName>
        <fullName evidence="1">Uncharacterized protein</fullName>
    </submittedName>
</protein>
<evidence type="ECO:0000313" key="1">
    <source>
        <dbReference type="EMBL" id="VVD00046.1"/>
    </source>
</evidence>
<reference evidence="1 2" key="1">
    <citation type="submission" date="2017-07" db="EMBL/GenBank/DDBJ databases">
        <authorList>
            <person name="Talla V."/>
            <person name="Backstrom N."/>
        </authorList>
    </citation>
    <scope>NUCLEOTIDE SEQUENCE [LARGE SCALE GENOMIC DNA]</scope>
</reference>
<evidence type="ECO:0000313" key="2">
    <source>
        <dbReference type="Proteomes" id="UP000324832"/>
    </source>
</evidence>
<organism evidence="1 2">
    <name type="scientific">Leptidea sinapis</name>
    <dbReference type="NCBI Taxonomy" id="189913"/>
    <lineage>
        <taxon>Eukaryota</taxon>
        <taxon>Metazoa</taxon>
        <taxon>Ecdysozoa</taxon>
        <taxon>Arthropoda</taxon>
        <taxon>Hexapoda</taxon>
        <taxon>Insecta</taxon>
        <taxon>Pterygota</taxon>
        <taxon>Neoptera</taxon>
        <taxon>Endopterygota</taxon>
        <taxon>Lepidoptera</taxon>
        <taxon>Glossata</taxon>
        <taxon>Ditrysia</taxon>
        <taxon>Papilionoidea</taxon>
        <taxon>Pieridae</taxon>
        <taxon>Dismorphiinae</taxon>
        <taxon>Leptidea</taxon>
    </lineage>
</organism>
<dbReference type="AlphaFoldDB" id="A0A5E4QNW5"/>